<keyword evidence="1" id="KW-0812">Transmembrane</keyword>
<organism evidence="2 3">
    <name type="scientific">Clostridium innocuum</name>
    <dbReference type="NCBI Taxonomy" id="1522"/>
    <lineage>
        <taxon>Bacteria</taxon>
        <taxon>Bacillati</taxon>
        <taxon>Bacillota</taxon>
        <taxon>Clostridia</taxon>
        <taxon>Eubacteriales</taxon>
        <taxon>Clostridiaceae</taxon>
        <taxon>Clostridium</taxon>
    </lineage>
</organism>
<protein>
    <submittedName>
        <fullName evidence="2">Uncharacterized protein</fullName>
    </submittedName>
</protein>
<evidence type="ECO:0000313" key="2">
    <source>
        <dbReference type="EMBL" id="KGJ52109.1"/>
    </source>
</evidence>
<dbReference type="AlphaFoldDB" id="A0A099I2B8"/>
<gene>
    <name evidence="2" type="ORF">CIAN88_16550</name>
</gene>
<evidence type="ECO:0000313" key="3">
    <source>
        <dbReference type="Proteomes" id="UP000030008"/>
    </source>
</evidence>
<accession>A0A099I2B8</accession>
<sequence length="60" mass="6893">MQVGILYDTAKEVLVFYICILIYHVCGQSIFLLVYGLKTMVSIDIVMEKNYNKIVGNDFL</sequence>
<keyword evidence="1" id="KW-0472">Membrane</keyword>
<dbReference type="EMBL" id="JQIF01000083">
    <property type="protein sequence ID" value="KGJ52109.1"/>
    <property type="molecule type" value="Genomic_DNA"/>
</dbReference>
<reference evidence="2 3" key="1">
    <citation type="submission" date="2014-08" db="EMBL/GenBank/DDBJ databases">
        <title>Clostridium innocuum, an unnegligible vancomycin-resistant pathogen causing extra-intestinal infections.</title>
        <authorList>
            <person name="Feng Y."/>
            <person name="Chiu C.-H."/>
        </authorList>
    </citation>
    <scope>NUCLEOTIDE SEQUENCE [LARGE SCALE GENOMIC DNA]</scope>
    <source>
        <strain evidence="2 3">AN88</strain>
    </source>
</reference>
<name>A0A099I2B8_CLOIN</name>
<keyword evidence="1" id="KW-1133">Transmembrane helix</keyword>
<comment type="caution">
    <text evidence="2">The sequence shown here is derived from an EMBL/GenBank/DDBJ whole genome shotgun (WGS) entry which is preliminary data.</text>
</comment>
<evidence type="ECO:0000256" key="1">
    <source>
        <dbReference type="SAM" id="Phobius"/>
    </source>
</evidence>
<feature type="transmembrane region" description="Helical" evidence="1">
    <location>
        <begin position="14"/>
        <end position="37"/>
    </location>
</feature>
<dbReference type="Proteomes" id="UP000030008">
    <property type="component" value="Unassembled WGS sequence"/>
</dbReference>
<proteinExistence type="predicted"/>